<dbReference type="GO" id="GO:0045944">
    <property type="term" value="P:positive regulation of transcription by RNA polymerase II"/>
    <property type="evidence" value="ECO:0007669"/>
    <property type="project" value="TreeGrafter"/>
</dbReference>
<dbReference type="FunFam" id="3.30.50.10:FF:000007">
    <property type="entry name" value="Nitrogen regulatory AreA, N-terminal"/>
    <property type="match status" value="1"/>
</dbReference>
<organism evidence="9 10">
    <name type="scientific">Suhomyces tanzawaensis NRRL Y-17324</name>
    <dbReference type="NCBI Taxonomy" id="984487"/>
    <lineage>
        <taxon>Eukaryota</taxon>
        <taxon>Fungi</taxon>
        <taxon>Dikarya</taxon>
        <taxon>Ascomycota</taxon>
        <taxon>Saccharomycotina</taxon>
        <taxon>Pichiomycetes</taxon>
        <taxon>Debaryomycetaceae</taxon>
        <taxon>Suhomyces</taxon>
    </lineage>
</organism>
<evidence type="ECO:0000313" key="10">
    <source>
        <dbReference type="Proteomes" id="UP000094285"/>
    </source>
</evidence>
<dbReference type="RefSeq" id="XP_020063824.1">
    <property type="nucleotide sequence ID" value="XM_020206858.1"/>
</dbReference>
<evidence type="ECO:0000259" key="8">
    <source>
        <dbReference type="PROSITE" id="PS50114"/>
    </source>
</evidence>
<protein>
    <recommendedName>
        <fullName evidence="8">GATA-type domain-containing protein</fullName>
    </recommendedName>
</protein>
<dbReference type="PANTHER" id="PTHR10071:SF281">
    <property type="entry name" value="BOX A-BINDING FACTOR-RELATED"/>
    <property type="match status" value="1"/>
</dbReference>
<feature type="compositionally biased region" description="Low complexity" evidence="7">
    <location>
        <begin position="152"/>
        <end position="172"/>
    </location>
</feature>
<feature type="compositionally biased region" description="Polar residues" evidence="7">
    <location>
        <begin position="336"/>
        <end position="346"/>
    </location>
</feature>
<dbReference type="GO" id="GO:0008270">
    <property type="term" value="F:zinc ion binding"/>
    <property type="evidence" value="ECO:0007669"/>
    <property type="project" value="UniProtKB-KW"/>
</dbReference>
<reference evidence="10" key="1">
    <citation type="submission" date="2016-05" db="EMBL/GenBank/DDBJ databases">
        <title>Comparative genomics of biotechnologically important yeasts.</title>
        <authorList>
            <consortium name="DOE Joint Genome Institute"/>
            <person name="Riley R."/>
            <person name="Haridas S."/>
            <person name="Wolfe K.H."/>
            <person name="Lopes M.R."/>
            <person name="Hittinger C.T."/>
            <person name="Goker M."/>
            <person name="Salamov A."/>
            <person name="Wisecaver J."/>
            <person name="Long T.M."/>
            <person name="Aerts A.L."/>
            <person name="Barry K."/>
            <person name="Choi C."/>
            <person name="Clum A."/>
            <person name="Coughlan A.Y."/>
            <person name="Deshpande S."/>
            <person name="Douglass A.P."/>
            <person name="Hanson S.J."/>
            <person name="Klenk H.-P."/>
            <person name="Labutti K."/>
            <person name="Lapidus A."/>
            <person name="Lindquist E."/>
            <person name="Lipzen A."/>
            <person name="Meier-Kolthoff J.P."/>
            <person name="Ohm R.A."/>
            <person name="Otillar R.P."/>
            <person name="Pangilinan J."/>
            <person name="Peng Y."/>
            <person name="Rokas A."/>
            <person name="Rosa C.A."/>
            <person name="Scheuner C."/>
            <person name="Sibirny A.A."/>
            <person name="Slot J.C."/>
            <person name="Stielow J.B."/>
            <person name="Sun H."/>
            <person name="Kurtzman C.P."/>
            <person name="Blackwell M."/>
            <person name="Grigoriev I.V."/>
            <person name="Jeffries T.W."/>
        </authorList>
    </citation>
    <scope>NUCLEOTIDE SEQUENCE [LARGE SCALE GENOMIC DNA]</scope>
    <source>
        <strain evidence="10">NRRL Y-17324</strain>
    </source>
</reference>
<feature type="compositionally biased region" description="Polar residues" evidence="7">
    <location>
        <begin position="83"/>
        <end position="97"/>
    </location>
</feature>
<feature type="compositionally biased region" description="Low complexity" evidence="7">
    <location>
        <begin position="347"/>
        <end position="361"/>
    </location>
</feature>
<dbReference type="EMBL" id="KV453913">
    <property type="protein sequence ID" value="ODV78702.1"/>
    <property type="molecule type" value="Genomic_DNA"/>
</dbReference>
<dbReference type="CDD" id="cd00202">
    <property type="entry name" value="ZnF_GATA"/>
    <property type="match status" value="1"/>
</dbReference>
<evidence type="ECO:0000256" key="4">
    <source>
        <dbReference type="ARBA" id="ARBA00022833"/>
    </source>
</evidence>
<name>A0A1E4SH08_9ASCO</name>
<feature type="compositionally biased region" description="Low complexity" evidence="7">
    <location>
        <begin position="550"/>
        <end position="563"/>
    </location>
</feature>
<evidence type="ECO:0000256" key="6">
    <source>
        <dbReference type="PROSITE-ProRule" id="PRU00094"/>
    </source>
</evidence>
<keyword evidence="3 6" id="KW-0863">Zinc-finger</keyword>
<feature type="region of interest" description="Disordered" evidence="7">
    <location>
        <begin position="473"/>
        <end position="492"/>
    </location>
</feature>
<dbReference type="AlphaFoldDB" id="A0A1E4SH08"/>
<dbReference type="PROSITE" id="PS00344">
    <property type="entry name" value="GATA_ZN_FINGER_1"/>
    <property type="match status" value="1"/>
</dbReference>
<dbReference type="PROSITE" id="PS50114">
    <property type="entry name" value="GATA_ZN_FINGER_2"/>
    <property type="match status" value="1"/>
</dbReference>
<evidence type="ECO:0000256" key="1">
    <source>
        <dbReference type="ARBA" id="ARBA00004123"/>
    </source>
</evidence>
<evidence type="ECO:0000256" key="3">
    <source>
        <dbReference type="ARBA" id="ARBA00022771"/>
    </source>
</evidence>
<feature type="region of interest" description="Disordered" evidence="7">
    <location>
        <begin position="219"/>
        <end position="279"/>
    </location>
</feature>
<evidence type="ECO:0000313" key="9">
    <source>
        <dbReference type="EMBL" id="ODV78702.1"/>
    </source>
</evidence>
<keyword evidence="2" id="KW-0479">Metal-binding</keyword>
<gene>
    <name evidence="9" type="ORF">CANTADRAFT_22669</name>
</gene>
<dbReference type="SUPFAM" id="SSF57716">
    <property type="entry name" value="Glucocorticoid receptor-like (DNA-binding domain)"/>
    <property type="match status" value="1"/>
</dbReference>
<feature type="region of interest" description="Disordered" evidence="7">
    <location>
        <begin position="311"/>
        <end position="367"/>
    </location>
</feature>
<dbReference type="InterPro" id="IPR039355">
    <property type="entry name" value="Transcription_factor_GATA"/>
</dbReference>
<feature type="compositionally biased region" description="Polar residues" evidence="7">
    <location>
        <begin position="564"/>
        <end position="581"/>
    </location>
</feature>
<dbReference type="InterPro" id="IPR000679">
    <property type="entry name" value="Znf_GATA"/>
</dbReference>
<dbReference type="Pfam" id="PF00320">
    <property type="entry name" value="GATA"/>
    <property type="match status" value="1"/>
</dbReference>
<feature type="compositionally biased region" description="Low complexity" evidence="7">
    <location>
        <begin position="106"/>
        <end position="119"/>
    </location>
</feature>
<dbReference type="Proteomes" id="UP000094285">
    <property type="component" value="Unassembled WGS sequence"/>
</dbReference>
<accession>A0A1E4SH08</accession>
<feature type="compositionally biased region" description="Polar residues" evidence="7">
    <location>
        <begin position="270"/>
        <end position="279"/>
    </location>
</feature>
<dbReference type="OrthoDB" id="515401at2759"/>
<proteinExistence type="predicted"/>
<keyword evidence="4" id="KW-0862">Zinc</keyword>
<dbReference type="GO" id="GO:0000978">
    <property type="term" value="F:RNA polymerase II cis-regulatory region sequence-specific DNA binding"/>
    <property type="evidence" value="ECO:0007669"/>
    <property type="project" value="TreeGrafter"/>
</dbReference>
<dbReference type="InterPro" id="IPR013088">
    <property type="entry name" value="Znf_NHR/GATA"/>
</dbReference>
<evidence type="ECO:0000256" key="7">
    <source>
        <dbReference type="SAM" id="MobiDB-lite"/>
    </source>
</evidence>
<keyword evidence="5" id="KW-0539">Nucleus</keyword>
<dbReference type="GO" id="GO:0000981">
    <property type="term" value="F:DNA-binding transcription factor activity, RNA polymerase II-specific"/>
    <property type="evidence" value="ECO:0007669"/>
    <property type="project" value="TreeGrafter"/>
</dbReference>
<dbReference type="Gene3D" id="3.30.50.10">
    <property type="entry name" value="Erythroid Transcription Factor GATA-1, subunit A"/>
    <property type="match status" value="1"/>
</dbReference>
<feature type="domain" description="GATA-type" evidence="8">
    <location>
        <begin position="168"/>
        <end position="221"/>
    </location>
</feature>
<dbReference type="STRING" id="984487.A0A1E4SH08"/>
<feature type="compositionally biased region" description="Polar residues" evidence="7">
    <location>
        <begin position="229"/>
        <end position="242"/>
    </location>
</feature>
<dbReference type="SMART" id="SM00401">
    <property type="entry name" value="ZnF_GATA"/>
    <property type="match status" value="1"/>
</dbReference>
<sequence length="732" mass="78988">MSADNFEAGPSIVELFYSAKKLLSLQPRVENRHLRKDNTKCQRLIMSELDQLIPHGHPQQRRDKVLDLLSPLSLDDLKNSPPYNHQKSLTTATTSSARDPVSRMQSSSFSSHKPSNNNNMGTPTSMNDDSPPHTIETKKIVPPKATKSNLTSSLLSGQASAQAPPQTTTKPTECSNCHTLKTPLWRKDPLGNTLCNACGLFYKLHGTTRPLSLKTDVIKKRSSRRTSSLTQKIPGQPLSSVPITPAPISLNSSLPRNNSFTSRIAPAEPTNRTKFNPTYTAGATTILPATSAPSSASNGRYKNVLILPKPMNKSNEASTPGSTGNTSTPNTPGGSFSSRSIPIPNNSVSSHTSAMTSPSSPFAGNSGSFYGKQSIPVNSQLLQQFKRKKSDVNIAYNREYYENSSNPSSFGRKALSSTGLSNSFNPANFNSELSNSFNSGPSTTMNIPKRNSSAGFLSSSLNRRTSFTNLGTLHQSTNRSNTGANTPTANSLTSSNMNLFNQRFISSNNTYFDNPTGQPSIFRQNSTSTMTLNTASSFTNVNNAIHNTYTTNTSVPTNNVSTPGSVTSHSSFHTRPSNNDFMKQKGMPTGSNFSDTSSMPATPLHMDVLPSSALGDERAQLAQIDDQVVDMLGRDNELLSIGEMPMDLDQDGQFFDSFTSGQFGQNHGAHISMTPGQPDVAVSTTHANASTRSGESTLTSGLKSQLKNQGGRNMANSISNDAKDLEWLKFEL</sequence>
<feature type="region of interest" description="Disordered" evidence="7">
    <location>
        <begin position="74"/>
        <end position="174"/>
    </location>
</feature>
<dbReference type="PANTHER" id="PTHR10071">
    <property type="entry name" value="TRANSCRIPTION FACTOR GATA FAMILY MEMBER"/>
    <property type="match status" value="1"/>
</dbReference>
<dbReference type="PRINTS" id="PR00619">
    <property type="entry name" value="GATAZNFINGER"/>
</dbReference>
<dbReference type="GeneID" id="30980995"/>
<feature type="region of interest" description="Disordered" evidence="7">
    <location>
        <begin position="550"/>
        <end position="582"/>
    </location>
</feature>
<feature type="compositionally biased region" description="Polar residues" evidence="7">
    <location>
        <begin position="249"/>
        <end position="262"/>
    </location>
</feature>
<dbReference type="GO" id="GO:0005634">
    <property type="term" value="C:nucleus"/>
    <property type="evidence" value="ECO:0007669"/>
    <property type="project" value="UniProtKB-SubCell"/>
</dbReference>
<evidence type="ECO:0000256" key="5">
    <source>
        <dbReference type="ARBA" id="ARBA00023242"/>
    </source>
</evidence>
<comment type="subcellular location">
    <subcellularLocation>
        <location evidence="1">Nucleus</location>
    </subcellularLocation>
</comment>
<keyword evidence="10" id="KW-1185">Reference proteome</keyword>
<feature type="compositionally biased region" description="Low complexity" evidence="7">
    <location>
        <begin position="318"/>
        <end position="335"/>
    </location>
</feature>
<dbReference type="GO" id="GO:0000122">
    <property type="term" value="P:negative regulation of transcription by RNA polymerase II"/>
    <property type="evidence" value="ECO:0007669"/>
    <property type="project" value="TreeGrafter"/>
</dbReference>
<evidence type="ECO:0000256" key="2">
    <source>
        <dbReference type="ARBA" id="ARBA00022723"/>
    </source>
</evidence>